<protein>
    <submittedName>
        <fullName evidence="2">VOC family protein</fullName>
    </submittedName>
</protein>
<dbReference type="PANTHER" id="PTHR21366:SF14">
    <property type="entry name" value="GLYOXALASE DOMAIN-CONTAINING PROTEIN 5"/>
    <property type="match status" value="1"/>
</dbReference>
<dbReference type="PROSITE" id="PS51819">
    <property type="entry name" value="VOC"/>
    <property type="match status" value="1"/>
</dbReference>
<dbReference type="EMBL" id="JBEPCU010000570">
    <property type="protein sequence ID" value="MER6980534.1"/>
    <property type="molecule type" value="Genomic_DNA"/>
</dbReference>
<evidence type="ECO:0000313" key="3">
    <source>
        <dbReference type="Proteomes" id="UP001458415"/>
    </source>
</evidence>
<accession>A0ABV1W8K5</accession>
<dbReference type="Proteomes" id="UP001458415">
    <property type="component" value="Unassembled WGS sequence"/>
</dbReference>
<evidence type="ECO:0000259" key="1">
    <source>
        <dbReference type="PROSITE" id="PS51819"/>
    </source>
</evidence>
<dbReference type="Gene3D" id="3.10.180.10">
    <property type="entry name" value="2,3-Dihydroxybiphenyl 1,2-Dioxygenase, domain 1"/>
    <property type="match status" value="1"/>
</dbReference>
<organism evidence="2 3">
    <name type="scientific">Streptomyces carpinensis</name>
    <dbReference type="NCBI Taxonomy" id="66369"/>
    <lineage>
        <taxon>Bacteria</taxon>
        <taxon>Bacillati</taxon>
        <taxon>Actinomycetota</taxon>
        <taxon>Actinomycetes</taxon>
        <taxon>Kitasatosporales</taxon>
        <taxon>Streptomycetaceae</taxon>
        <taxon>Streptomyces</taxon>
    </lineage>
</organism>
<dbReference type="SUPFAM" id="SSF54593">
    <property type="entry name" value="Glyoxalase/Bleomycin resistance protein/Dihydroxybiphenyl dioxygenase"/>
    <property type="match status" value="1"/>
</dbReference>
<dbReference type="RefSeq" id="WP_086723600.1">
    <property type="nucleotide sequence ID" value="NZ_MUBM01000039.1"/>
</dbReference>
<dbReference type="PANTHER" id="PTHR21366">
    <property type="entry name" value="GLYOXALASE FAMILY PROTEIN"/>
    <property type="match status" value="1"/>
</dbReference>
<comment type="caution">
    <text evidence="2">The sequence shown here is derived from an EMBL/GenBank/DDBJ whole genome shotgun (WGS) entry which is preliminary data.</text>
</comment>
<dbReference type="InterPro" id="IPR029068">
    <property type="entry name" value="Glyas_Bleomycin-R_OHBP_Dase"/>
</dbReference>
<feature type="domain" description="VOC" evidence="1">
    <location>
        <begin position="5"/>
        <end position="125"/>
    </location>
</feature>
<reference evidence="2 3" key="1">
    <citation type="submission" date="2024-06" db="EMBL/GenBank/DDBJ databases">
        <title>The Natural Products Discovery Center: Release of the First 8490 Sequenced Strains for Exploring Actinobacteria Biosynthetic Diversity.</title>
        <authorList>
            <person name="Kalkreuter E."/>
            <person name="Kautsar S.A."/>
            <person name="Yang D."/>
            <person name="Bader C.D."/>
            <person name="Teijaro C.N."/>
            <person name="Fluegel L."/>
            <person name="Davis C.M."/>
            <person name="Simpson J.R."/>
            <person name="Lauterbach L."/>
            <person name="Steele A.D."/>
            <person name="Gui C."/>
            <person name="Meng S."/>
            <person name="Li G."/>
            <person name="Viehrig K."/>
            <person name="Ye F."/>
            <person name="Su P."/>
            <person name="Kiefer A.F."/>
            <person name="Nichols A."/>
            <person name="Cepeda A.J."/>
            <person name="Yan W."/>
            <person name="Fan B."/>
            <person name="Jiang Y."/>
            <person name="Adhikari A."/>
            <person name="Zheng C.-J."/>
            <person name="Schuster L."/>
            <person name="Cowan T.M."/>
            <person name="Smanski M.J."/>
            <person name="Chevrette M.G."/>
            <person name="De Carvalho L.P.S."/>
            <person name="Shen B."/>
        </authorList>
    </citation>
    <scope>NUCLEOTIDE SEQUENCE [LARGE SCALE GENOMIC DNA]</scope>
    <source>
        <strain evidence="2 3">NPDC000634</strain>
    </source>
</reference>
<sequence>MRVIDFDHLVLNVADIERSLAFYTGPLGLRPVRVEEWRAGQVSFPSVRVSPTTIIDLVKAPHEQPEGSNVDHICLVVEPLDWQQVVDSGVFTVLDGPGERFGARGTAVSLYVRDPDGNTVELRWYPQDA</sequence>
<dbReference type="InterPro" id="IPR004360">
    <property type="entry name" value="Glyas_Fos-R_dOase_dom"/>
</dbReference>
<dbReference type="InterPro" id="IPR050383">
    <property type="entry name" value="GlyoxalaseI/FosfomycinResist"/>
</dbReference>
<name>A0ABV1W8K5_9ACTN</name>
<keyword evidence="3" id="KW-1185">Reference proteome</keyword>
<proteinExistence type="predicted"/>
<dbReference type="Pfam" id="PF00903">
    <property type="entry name" value="Glyoxalase"/>
    <property type="match status" value="1"/>
</dbReference>
<evidence type="ECO:0000313" key="2">
    <source>
        <dbReference type="EMBL" id="MER6980534.1"/>
    </source>
</evidence>
<gene>
    <name evidence="2" type="ORF">ABT317_27080</name>
</gene>
<dbReference type="InterPro" id="IPR037523">
    <property type="entry name" value="VOC_core"/>
</dbReference>